<name>A0ABT4RWR0_9FLAO</name>
<comment type="caution">
    <text evidence="1">The sequence shown here is derived from an EMBL/GenBank/DDBJ whole genome shotgun (WGS) entry which is preliminary data.</text>
</comment>
<dbReference type="EMBL" id="JAPFGC010000002">
    <property type="protein sequence ID" value="MDA0176068.1"/>
    <property type="molecule type" value="Genomic_DNA"/>
</dbReference>
<dbReference type="InterPro" id="IPR021352">
    <property type="entry name" value="DUF2971"/>
</dbReference>
<keyword evidence="2" id="KW-1185">Reference proteome</keyword>
<proteinExistence type="predicted"/>
<reference evidence="1" key="1">
    <citation type="submission" date="2022-11" db="EMBL/GenBank/DDBJ databases">
        <title>Refractory cell wall polysaccharides provide important carbon source for microbial heterotrophs in the hadal ocean.</title>
        <authorList>
            <person name="Zhu X."/>
        </authorList>
    </citation>
    <scope>NUCLEOTIDE SEQUENCE</scope>
    <source>
        <strain evidence="1">MTRN7</strain>
    </source>
</reference>
<protein>
    <submittedName>
        <fullName evidence="1">DUF2971 domain-containing protein</fullName>
    </submittedName>
</protein>
<dbReference type="Pfam" id="PF11185">
    <property type="entry name" value="DUF2971"/>
    <property type="match status" value="1"/>
</dbReference>
<evidence type="ECO:0000313" key="1">
    <source>
        <dbReference type="EMBL" id="MDA0176068.1"/>
    </source>
</evidence>
<evidence type="ECO:0000313" key="2">
    <source>
        <dbReference type="Proteomes" id="UP001149142"/>
    </source>
</evidence>
<dbReference type="RefSeq" id="WP_270004889.1">
    <property type="nucleotide sequence ID" value="NZ_CAXQEU010000104.1"/>
</dbReference>
<dbReference type="Proteomes" id="UP001149142">
    <property type="component" value="Unassembled WGS sequence"/>
</dbReference>
<gene>
    <name evidence="1" type="ORF">OOZ35_01015</name>
</gene>
<accession>A0ABT4RWR0</accession>
<sequence length="278" mass="33433">MNKYERIVKINWAFENYLYSNSFSIDRIGFYNSKVFLNKKELTTPEKLFKFYGTSKYTLEALKNQYLYFSSPRDFNDPFDCMTNRESYIMKGGKGITEHRNSIGVCCFTLTNENPLMWGHYTNNYQGICIKFKNKKLLKNKNVAIKSHVSYLKNYQPANNELNQRKREIDEFEISQSDKDFIKKILTMLFEYCWKYYDWKYEKEYRAISFGNISFNRKLSFEIEDVEEIYIGNRLEKKNPEFYKELISVLKNNYSGVKLFKVKPNPLVIKLEFEEFNI</sequence>
<organism evidence="1 2">
    <name type="scientific">Mesoflavibacter profundi</name>
    <dbReference type="NCBI Taxonomy" id="2708110"/>
    <lineage>
        <taxon>Bacteria</taxon>
        <taxon>Pseudomonadati</taxon>
        <taxon>Bacteroidota</taxon>
        <taxon>Flavobacteriia</taxon>
        <taxon>Flavobacteriales</taxon>
        <taxon>Flavobacteriaceae</taxon>
        <taxon>Mesoflavibacter</taxon>
    </lineage>
</organism>